<evidence type="ECO:0000313" key="7">
    <source>
        <dbReference type="Proteomes" id="UP001158045"/>
    </source>
</evidence>
<dbReference type="SUPFAM" id="SSF102114">
    <property type="entry name" value="Radical SAM enzymes"/>
    <property type="match status" value="1"/>
</dbReference>
<comment type="caution">
    <text evidence="6">The sequence shown here is derived from an EMBL/GenBank/DDBJ whole genome shotgun (WGS) entry which is preliminary data.</text>
</comment>
<keyword evidence="4" id="KW-0411">Iron-sulfur</keyword>
<protein>
    <submittedName>
        <fullName evidence="6">DNA modification/repair radical SAM protein</fullName>
    </submittedName>
</protein>
<reference evidence="6 7" key="1">
    <citation type="submission" date="2023-04" db="EMBL/GenBank/DDBJ databases">
        <title>Fusibacter bizertensis strain WBS, isolated from littoral bottom sediments of the Arctic seas - biochemical and genomic analysis.</title>
        <authorList>
            <person name="Brioukhanov A.L."/>
        </authorList>
    </citation>
    <scope>NUCLEOTIDE SEQUENCE [LARGE SCALE GENOMIC DNA]</scope>
    <source>
        <strain evidence="6 7">WBS</strain>
    </source>
</reference>
<dbReference type="InterPro" id="IPR023874">
    <property type="entry name" value="DNA_rSAM_put"/>
</dbReference>
<gene>
    <name evidence="6" type="ORF">QE109_12495</name>
</gene>
<dbReference type="InterPro" id="IPR010994">
    <property type="entry name" value="RuvA_2-like"/>
</dbReference>
<dbReference type="CDD" id="cd01335">
    <property type="entry name" value="Radical_SAM"/>
    <property type="match status" value="1"/>
</dbReference>
<proteinExistence type="predicted"/>
<dbReference type="RefSeq" id="WP_281094866.1">
    <property type="nucleotide sequence ID" value="NZ_JARYZI010000008.1"/>
</dbReference>
<sequence length="427" mass="47866">MDALEKLQILADAAKYDVSCSSSGSDRKAVKGALGNAALPGICHSFSEDGRCISLLKILFTNKCIYDCAYCINRSSNSAMSRAEFTPDEVVDLTISFYRRNYIEGLFLSSGVVRNPNHTMELLIAVVKRLREVEHFNGYIHLKGIPGADQHLIETAGLYVDRMSINIELPTTKSLRLLAPEKSRSDMIAPMGMIKDKIEQSKAMASRYKSVPSFVPAGQSTQLIVGATDEVDLKIIKISEALYNRMKLKRVYYSAYVPVGKSAIVPMNQVHSLRREHRIYQADWLLRFYGFTADEILTREDPNLDMEVDPKCQWAIRNPQLFPMEINKVTFMELLRIPGIGNVTARRIIAARRFGNITFEGLAKIGVVMKRAKYFVTCNGKYYGAIDLEPWKLKQILIDAPGKKANQLTMVELFPQTFGGDLGGLSV</sequence>
<dbReference type="PANTHER" id="PTHR21180">
    <property type="entry name" value="ENDONUCLEASE/EXONUCLEASE/PHOSPHATASE FAMILY DOMAIN-CONTAINING PROTEIN 1"/>
    <property type="match status" value="1"/>
</dbReference>
<keyword evidence="1" id="KW-0949">S-adenosyl-L-methionine</keyword>
<dbReference type="PANTHER" id="PTHR21180:SF9">
    <property type="entry name" value="TYPE II SECRETION SYSTEM PROTEIN K"/>
    <property type="match status" value="1"/>
</dbReference>
<dbReference type="InterPro" id="IPR013785">
    <property type="entry name" value="Aldolase_TIM"/>
</dbReference>
<evidence type="ECO:0000256" key="4">
    <source>
        <dbReference type="ARBA" id="ARBA00023014"/>
    </source>
</evidence>
<dbReference type="InterPro" id="IPR051675">
    <property type="entry name" value="Endo/Exo/Phosphatase_dom_1"/>
</dbReference>
<dbReference type="Pfam" id="PF04055">
    <property type="entry name" value="Radical_SAM"/>
    <property type="match status" value="1"/>
</dbReference>
<organism evidence="6 7">
    <name type="scientific">Fusibacter bizertensis</name>
    <dbReference type="NCBI Taxonomy" id="1488331"/>
    <lineage>
        <taxon>Bacteria</taxon>
        <taxon>Bacillati</taxon>
        <taxon>Bacillota</taxon>
        <taxon>Clostridia</taxon>
        <taxon>Eubacteriales</taxon>
        <taxon>Eubacteriales Family XII. Incertae Sedis</taxon>
        <taxon>Fusibacter</taxon>
    </lineage>
</organism>
<dbReference type="SFLD" id="SFLDS00029">
    <property type="entry name" value="Radical_SAM"/>
    <property type="match status" value="1"/>
</dbReference>
<dbReference type="InterPro" id="IPR007197">
    <property type="entry name" value="rSAM"/>
</dbReference>
<dbReference type="Proteomes" id="UP001158045">
    <property type="component" value="Unassembled WGS sequence"/>
</dbReference>
<keyword evidence="2" id="KW-0479">Metal-binding</keyword>
<evidence type="ECO:0000259" key="5">
    <source>
        <dbReference type="Pfam" id="PF04055"/>
    </source>
</evidence>
<keyword evidence="7" id="KW-1185">Reference proteome</keyword>
<name>A0ABT6NF01_9FIRM</name>
<dbReference type="SFLD" id="SFLDG01102">
    <property type="entry name" value="Uncharacterised_Radical_SAM_Su"/>
    <property type="match status" value="1"/>
</dbReference>
<dbReference type="Gene3D" id="3.20.20.70">
    <property type="entry name" value="Aldolase class I"/>
    <property type="match status" value="1"/>
</dbReference>
<evidence type="ECO:0000256" key="2">
    <source>
        <dbReference type="ARBA" id="ARBA00022723"/>
    </source>
</evidence>
<dbReference type="Gene3D" id="1.10.150.320">
    <property type="entry name" value="Photosystem II 12 kDa extrinsic protein"/>
    <property type="match status" value="1"/>
</dbReference>
<keyword evidence="3" id="KW-0408">Iron</keyword>
<dbReference type="NCBIfam" id="TIGR03916">
    <property type="entry name" value="rSAM_link_UDG"/>
    <property type="match status" value="1"/>
</dbReference>
<feature type="domain" description="Radical SAM core" evidence="5">
    <location>
        <begin position="58"/>
        <end position="197"/>
    </location>
</feature>
<evidence type="ECO:0000256" key="3">
    <source>
        <dbReference type="ARBA" id="ARBA00023004"/>
    </source>
</evidence>
<dbReference type="InterPro" id="IPR058240">
    <property type="entry name" value="rSAM_sf"/>
</dbReference>
<dbReference type="SUPFAM" id="SSF47781">
    <property type="entry name" value="RuvA domain 2-like"/>
    <property type="match status" value="1"/>
</dbReference>
<accession>A0ABT6NF01</accession>
<evidence type="ECO:0000256" key="1">
    <source>
        <dbReference type="ARBA" id="ARBA00022691"/>
    </source>
</evidence>
<dbReference type="EMBL" id="JARYZI010000008">
    <property type="protein sequence ID" value="MDH8678971.1"/>
    <property type="molecule type" value="Genomic_DNA"/>
</dbReference>
<evidence type="ECO:0000313" key="6">
    <source>
        <dbReference type="EMBL" id="MDH8678971.1"/>
    </source>
</evidence>